<dbReference type="EMBL" id="NWUJ01000001">
    <property type="protein sequence ID" value="PFH38662.1"/>
    <property type="molecule type" value="Genomic_DNA"/>
</dbReference>
<dbReference type="GO" id="GO:0005524">
    <property type="term" value="F:ATP binding"/>
    <property type="evidence" value="ECO:0007669"/>
    <property type="project" value="UniProtKB-UniRule"/>
</dbReference>
<sequence length="400" mass="44215">MEDDLELEGSLKELLETPSLRWIFVGGKGGVGKTTTSCAVAAQLAKRRESVLIISTDPAHNISDAFTQKFSNTPSLVNGFENLYAMEIDSSYQETLDFQLGSLPGEGNAAFNLTSLLPEMLQAVPGIDEALSFAELMQSVQSMKYSVIVFDTAPTGHTLRLLAFPDLLERGLKKLSTFKDKIQSAIQMLNAVSGKQIQEQDFAAKIENLKAVTTSVREAFQDPAHTTFVCVCIPEFLSVYETERLVQELAKQRIDCSNIVVNQVLFPVGGVEDEDARAPPASLSYSATEVPGSLVPLEQLLAPPAPRPASEGPEEEATRLRRLVHRLQIRLLALEKSHYSRRAMQSRYLQQIQDLYSFDFHVVPIPQQPEEVRGIERLLRFGELLTTARPLPLLPVSSSS</sequence>
<keyword evidence="2 8" id="KW-0813">Transport</keyword>
<comment type="function">
    <text evidence="8">ATPase required for the post-translational delivery of tail-anchored (TA) proteins to the endoplasmic reticulum. Recognizes and selectively binds the transmembrane domain of TA proteins in the cytosol. This complex then targets to the endoplasmic reticulum by membrane-bound receptors, where the tail-anchored protein is released for insertion. This process is regulated by ATP binding and hydrolysis. ATP binding drives the homodimer towards the closed dimer state, facilitating recognition of newly synthesized TA membrane proteins. ATP hydrolysis is required for insertion. Subsequently, the homodimer reverts towards the open dimer state, lowering its affinity for the membrane-bound receptor, and returning it to the cytosol to initiate a new round of targeting.</text>
</comment>
<organism evidence="10 11">
    <name type="scientific">Besnoitia besnoiti</name>
    <name type="common">Apicomplexan protozoan</name>
    <dbReference type="NCBI Taxonomy" id="94643"/>
    <lineage>
        <taxon>Eukaryota</taxon>
        <taxon>Sar</taxon>
        <taxon>Alveolata</taxon>
        <taxon>Apicomplexa</taxon>
        <taxon>Conoidasida</taxon>
        <taxon>Coccidia</taxon>
        <taxon>Eucoccidiorida</taxon>
        <taxon>Eimeriorina</taxon>
        <taxon>Sarcocystidae</taxon>
        <taxon>Besnoitia</taxon>
    </lineage>
</organism>
<keyword evidence="7 8" id="KW-0067">ATP-binding</keyword>
<dbReference type="InterPro" id="IPR027542">
    <property type="entry name" value="ATPase_ArsA/GET3_euk"/>
</dbReference>
<dbReference type="KEGG" id="bbes:BESB_010040"/>
<dbReference type="HAMAP" id="MF_03112">
    <property type="entry name" value="Asna1_Get3"/>
    <property type="match status" value="1"/>
</dbReference>
<comment type="subunit">
    <text evidence="8">Homodimer.</text>
</comment>
<evidence type="ECO:0000256" key="3">
    <source>
        <dbReference type="ARBA" id="ARBA00022490"/>
    </source>
</evidence>
<dbReference type="FunFam" id="3.40.50.300:FF:001459">
    <property type="entry name" value="ATPase ASNA1 homolog"/>
    <property type="match status" value="1"/>
</dbReference>
<dbReference type="Gene3D" id="3.40.50.300">
    <property type="entry name" value="P-loop containing nucleotide triphosphate hydrolases"/>
    <property type="match status" value="1"/>
</dbReference>
<dbReference type="RefSeq" id="XP_029222671.1">
    <property type="nucleotide sequence ID" value="XM_029359758.1"/>
</dbReference>
<comment type="caution">
    <text evidence="8">Lacks conserved residue(s) required for the propagation of feature annotation.</text>
</comment>
<reference evidence="10 11" key="1">
    <citation type="submission" date="2017-09" db="EMBL/GenBank/DDBJ databases">
        <title>Genome sequencing of Besnoitia besnoiti strain Bb-Ger1.</title>
        <authorList>
            <person name="Schares G."/>
            <person name="Venepally P."/>
            <person name="Lorenzi H.A."/>
        </authorList>
    </citation>
    <scope>NUCLEOTIDE SEQUENCE [LARGE SCALE GENOMIC DNA]</scope>
    <source>
        <strain evidence="10 11">Bb-Ger1</strain>
    </source>
</reference>
<gene>
    <name evidence="10" type="ORF">BESB_010040</name>
</gene>
<keyword evidence="6 8" id="KW-0256">Endoplasmic reticulum</keyword>
<feature type="binding site" evidence="8">
    <location>
        <begin position="28"/>
        <end position="35"/>
    </location>
    <ligand>
        <name>ATP</name>
        <dbReference type="ChEBI" id="CHEBI:30616"/>
    </ligand>
</feature>
<evidence type="ECO:0000313" key="11">
    <source>
        <dbReference type="Proteomes" id="UP000224006"/>
    </source>
</evidence>
<comment type="similarity">
    <text evidence="1 8">Belongs to the arsA ATPase family.</text>
</comment>
<dbReference type="CDD" id="cd02035">
    <property type="entry name" value="ArsA"/>
    <property type="match status" value="1"/>
</dbReference>
<evidence type="ECO:0000256" key="8">
    <source>
        <dbReference type="HAMAP-Rule" id="MF_03112"/>
    </source>
</evidence>
<dbReference type="InterPro" id="IPR016300">
    <property type="entry name" value="ATPase_ArsA/GET3"/>
</dbReference>
<dbReference type="NCBIfam" id="TIGR00345">
    <property type="entry name" value="GET3_arsA_TRC40"/>
    <property type="match status" value="1"/>
</dbReference>
<evidence type="ECO:0000313" key="10">
    <source>
        <dbReference type="EMBL" id="PFH38662.1"/>
    </source>
</evidence>
<feature type="domain" description="ArsA/GET3 Anion-transporting ATPase-like" evidence="9">
    <location>
        <begin position="340"/>
        <end position="386"/>
    </location>
</feature>
<comment type="subcellular location">
    <subcellularLocation>
        <location evidence="8">Cytoplasm</location>
    </subcellularLocation>
    <subcellularLocation>
        <location evidence="8">Endoplasmic reticulum</location>
    </subcellularLocation>
</comment>
<keyword evidence="5 8" id="KW-0378">Hydrolase</keyword>
<dbReference type="GeneID" id="40306066"/>
<dbReference type="InterPro" id="IPR025723">
    <property type="entry name" value="ArsA/GET3_ATPase-like"/>
</dbReference>
<dbReference type="STRING" id="94643.A0A2A9MR07"/>
<evidence type="ECO:0000259" key="9">
    <source>
        <dbReference type="Pfam" id="PF02374"/>
    </source>
</evidence>
<keyword evidence="11" id="KW-1185">Reference proteome</keyword>
<dbReference type="Proteomes" id="UP000224006">
    <property type="component" value="Chromosome I"/>
</dbReference>
<proteinExistence type="inferred from homology"/>
<feature type="binding site" evidence="8">
    <location>
        <position position="235"/>
    </location>
    <ligand>
        <name>ATP</name>
        <dbReference type="ChEBI" id="CHEBI:30616"/>
    </ligand>
</feature>
<dbReference type="OrthoDB" id="1770at2759"/>
<evidence type="ECO:0000256" key="1">
    <source>
        <dbReference type="ARBA" id="ARBA00011040"/>
    </source>
</evidence>
<keyword evidence="3 8" id="KW-0963">Cytoplasm</keyword>
<dbReference type="SUPFAM" id="SSF52540">
    <property type="entry name" value="P-loop containing nucleoside triphosphate hydrolases"/>
    <property type="match status" value="1"/>
</dbReference>
<evidence type="ECO:0000256" key="2">
    <source>
        <dbReference type="ARBA" id="ARBA00022448"/>
    </source>
</evidence>
<feature type="active site" evidence="8">
    <location>
        <position position="57"/>
    </location>
</feature>
<dbReference type="PANTHER" id="PTHR10803:SF3">
    <property type="entry name" value="ATPASE GET3"/>
    <property type="match status" value="1"/>
</dbReference>
<dbReference type="GO" id="GO:0016887">
    <property type="term" value="F:ATP hydrolysis activity"/>
    <property type="evidence" value="ECO:0007669"/>
    <property type="project" value="InterPro"/>
</dbReference>
<comment type="caution">
    <text evidence="10">The sequence shown here is derived from an EMBL/GenBank/DDBJ whole genome shotgun (WGS) entry which is preliminary data.</text>
</comment>
<dbReference type="GO" id="GO:0043529">
    <property type="term" value="C:GET complex"/>
    <property type="evidence" value="ECO:0007669"/>
    <property type="project" value="TreeGrafter"/>
</dbReference>
<dbReference type="InterPro" id="IPR027417">
    <property type="entry name" value="P-loop_NTPase"/>
</dbReference>
<dbReference type="GO" id="GO:0071816">
    <property type="term" value="P:tail-anchored membrane protein insertion into ER membrane"/>
    <property type="evidence" value="ECO:0007669"/>
    <property type="project" value="TreeGrafter"/>
</dbReference>
<accession>A0A2A9MR07</accession>
<dbReference type="Pfam" id="PF02374">
    <property type="entry name" value="ArsA_ATPase"/>
    <property type="match status" value="2"/>
</dbReference>
<evidence type="ECO:0000256" key="7">
    <source>
        <dbReference type="ARBA" id="ARBA00022840"/>
    </source>
</evidence>
<dbReference type="AlphaFoldDB" id="A0A2A9MR07"/>
<keyword evidence="4 8" id="KW-0547">Nucleotide-binding</keyword>
<evidence type="ECO:0000256" key="6">
    <source>
        <dbReference type="ARBA" id="ARBA00022824"/>
    </source>
</evidence>
<protein>
    <recommendedName>
        <fullName evidence="8">ATPase ASNA1 homolog</fullName>
        <ecNumber evidence="8">3.6.-.-</ecNumber>
    </recommendedName>
    <alternativeName>
        <fullName evidence="8">Arsenical pump-driving ATPase homolog</fullName>
    </alternativeName>
    <alternativeName>
        <fullName evidence="8">Arsenite-stimulated ATPase</fullName>
    </alternativeName>
</protein>
<dbReference type="EC" id="3.6.-.-" evidence="8"/>
<evidence type="ECO:0000256" key="5">
    <source>
        <dbReference type="ARBA" id="ARBA00022801"/>
    </source>
</evidence>
<name>A0A2A9MR07_BESBE</name>
<feature type="binding site" evidence="8">
    <location>
        <position position="262"/>
    </location>
    <ligand>
        <name>ATP</name>
        <dbReference type="ChEBI" id="CHEBI:30616"/>
    </ligand>
</feature>
<dbReference type="VEuPathDB" id="ToxoDB:BESB_010040"/>
<feature type="domain" description="ArsA/GET3 Anion-transporting ATPase-like" evidence="9">
    <location>
        <begin position="21"/>
        <end position="265"/>
    </location>
</feature>
<evidence type="ECO:0000256" key="4">
    <source>
        <dbReference type="ARBA" id="ARBA00022741"/>
    </source>
</evidence>
<dbReference type="PANTHER" id="PTHR10803">
    <property type="entry name" value="ARSENICAL PUMP-DRIVING ATPASE ARSENITE-TRANSLOCATING ATPASE"/>
    <property type="match status" value="1"/>
</dbReference>